<evidence type="ECO:0000313" key="17">
    <source>
        <dbReference type="Proteomes" id="UP000435059"/>
    </source>
</evidence>
<dbReference type="EMBL" id="QSQU01000031">
    <property type="protein sequence ID" value="RGK59114.1"/>
    <property type="molecule type" value="Genomic_DNA"/>
</dbReference>
<evidence type="ECO:0000313" key="7">
    <source>
        <dbReference type="EMBL" id="RHK26890.1"/>
    </source>
</evidence>
<evidence type="ECO:0000313" key="19">
    <source>
        <dbReference type="Proteomes" id="UP000487596"/>
    </source>
</evidence>
<dbReference type="EMBL" id="FOUM01000002">
    <property type="protein sequence ID" value="SFM24829.1"/>
    <property type="molecule type" value="Genomic_DNA"/>
</dbReference>
<evidence type="ECO:0000313" key="12">
    <source>
        <dbReference type="Proteomes" id="UP000183766"/>
    </source>
</evidence>
<protein>
    <submittedName>
        <fullName evidence="2">DUF5056 domain-containing protein</fullName>
    </submittedName>
</protein>
<dbReference type="Proteomes" id="UP000487596">
    <property type="component" value="Unassembled WGS sequence"/>
</dbReference>
<sequence length="109" mass="12157">MTEIDNDKLLRDFFAENKQEIADNGFSRRVMHHLPGRSNHLARIWSAFVMTVAAVLFVWLGGLEAAWGTIREVFISMINHGTTGLDPKSIIIAAVVLLFMATRKVASMA</sequence>
<dbReference type="Pfam" id="PF16479">
    <property type="entry name" value="DUF5056"/>
    <property type="match status" value="1"/>
</dbReference>
<dbReference type="EMBL" id="WDEH01000013">
    <property type="protein sequence ID" value="KAB6139009.1"/>
    <property type="molecule type" value="Genomic_DNA"/>
</dbReference>
<evidence type="ECO:0000313" key="2">
    <source>
        <dbReference type="EMBL" id="KAB6088936.1"/>
    </source>
</evidence>
<evidence type="ECO:0000313" key="9">
    <source>
        <dbReference type="EMBL" id="SEB12827.1"/>
    </source>
</evidence>
<dbReference type="Proteomes" id="UP000471447">
    <property type="component" value="Unassembled WGS sequence"/>
</dbReference>
<dbReference type="Proteomes" id="UP000183040">
    <property type="component" value="Unassembled WGS sequence"/>
</dbReference>
<organism evidence="10 12">
    <name type="scientific">Bacteroides xylanisolvens</name>
    <dbReference type="NCBI Taxonomy" id="371601"/>
    <lineage>
        <taxon>Bacteria</taxon>
        <taxon>Pseudomonadati</taxon>
        <taxon>Bacteroidota</taxon>
        <taxon>Bacteroidia</taxon>
        <taxon>Bacteroidales</taxon>
        <taxon>Bacteroidaceae</taxon>
        <taxon>Bacteroides</taxon>
    </lineage>
</organism>
<evidence type="ECO:0000313" key="18">
    <source>
        <dbReference type="Proteomes" id="UP000471447"/>
    </source>
</evidence>
<dbReference type="EMBL" id="QRNE01000057">
    <property type="protein sequence ID" value="RHK26890.1"/>
    <property type="molecule type" value="Genomic_DNA"/>
</dbReference>
<evidence type="ECO:0000313" key="11">
    <source>
        <dbReference type="Proteomes" id="UP000183040"/>
    </source>
</evidence>
<evidence type="ECO:0000313" key="4">
    <source>
        <dbReference type="EMBL" id="KAB6427481.1"/>
    </source>
</evidence>
<accession>A0A1I4PAU2</accession>
<evidence type="ECO:0000313" key="10">
    <source>
        <dbReference type="EMBL" id="SFM24829.1"/>
    </source>
</evidence>
<reference evidence="11 12" key="1">
    <citation type="submission" date="2016-10" db="EMBL/GenBank/DDBJ databases">
        <authorList>
            <person name="de Groot N.N."/>
        </authorList>
    </citation>
    <scope>NUCLEOTIDE SEQUENCE [LARGE SCALE GENOMIC DNA]</scope>
    <source>
        <strain evidence="10 12">NLAE-zl-C202</strain>
        <strain evidence="9 11">NLAE-zl-G339</strain>
    </source>
</reference>
<dbReference type="EMBL" id="WDCG01000002">
    <property type="protein sequence ID" value="KAB6427481.1"/>
    <property type="molecule type" value="Genomic_DNA"/>
</dbReference>
<keyword evidence="1" id="KW-0472">Membrane</keyword>
<evidence type="ECO:0000313" key="3">
    <source>
        <dbReference type="EMBL" id="KAB6139009.1"/>
    </source>
</evidence>
<evidence type="ECO:0000313" key="14">
    <source>
        <dbReference type="Proteomes" id="UP000283369"/>
    </source>
</evidence>
<evidence type="ECO:0000313" key="5">
    <source>
        <dbReference type="EMBL" id="RGK59114.1"/>
    </source>
</evidence>
<evidence type="ECO:0000313" key="6">
    <source>
        <dbReference type="EMBL" id="RGV14011.1"/>
    </source>
</evidence>
<dbReference type="Proteomes" id="UP000285503">
    <property type="component" value="Unassembled WGS sequence"/>
</dbReference>
<dbReference type="EMBL" id="QROC01000011">
    <property type="protein sequence ID" value="RHK97342.1"/>
    <property type="molecule type" value="Genomic_DNA"/>
</dbReference>
<dbReference type="InterPro" id="IPR032129">
    <property type="entry name" value="DUF5056"/>
</dbReference>
<evidence type="ECO:0000313" key="8">
    <source>
        <dbReference type="EMBL" id="RHK97342.1"/>
    </source>
</evidence>
<keyword evidence="17" id="KW-1185">Reference proteome</keyword>
<evidence type="ECO:0000313" key="15">
    <source>
        <dbReference type="Proteomes" id="UP000284417"/>
    </source>
</evidence>
<reference evidence="17 18" key="3">
    <citation type="journal article" date="2019" name="Nat. Med.">
        <title>A library of human gut bacterial isolates paired with longitudinal multiomics data enables mechanistic microbiome research.</title>
        <authorList>
            <person name="Poyet M."/>
            <person name="Groussin M."/>
            <person name="Gibbons S.M."/>
            <person name="Avila-Pacheco J."/>
            <person name="Jiang X."/>
            <person name="Kearney S.M."/>
            <person name="Perrotta A.R."/>
            <person name="Berdy B."/>
            <person name="Zhao S."/>
            <person name="Lieberman T.D."/>
            <person name="Swanson P.K."/>
            <person name="Smith M."/>
            <person name="Roesemann S."/>
            <person name="Alexander J.E."/>
            <person name="Rich S.A."/>
            <person name="Livny J."/>
            <person name="Vlamakis H."/>
            <person name="Clish C."/>
            <person name="Bullock K."/>
            <person name="Deik A."/>
            <person name="Scott J."/>
            <person name="Pierce K.A."/>
            <person name="Xavier R.J."/>
            <person name="Alm E.J."/>
        </authorList>
    </citation>
    <scope>NUCLEOTIDE SEQUENCE [LARGE SCALE GENOMIC DNA]</scope>
    <source>
        <strain evidence="3 19">BIOML-A62</strain>
        <strain evidence="4 18">BIOML-A7</strain>
        <strain evidence="2 17">BIOML-A74</strain>
    </source>
</reference>
<evidence type="ECO:0000313" key="16">
    <source>
        <dbReference type="Proteomes" id="UP000285503"/>
    </source>
</evidence>
<evidence type="ECO:0000313" key="13">
    <source>
        <dbReference type="Proteomes" id="UP000261210"/>
    </source>
</evidence>
<gene>
    <name evidence="8" type="ORF">DW042_10005</name>
    <name evidence="7" type="ORF">DW075_11685</name>
    <name evidence="6" type="ORF">DWW25_13520</name>
    <name evidence="5" type="ORF">DXD03_18350</name>
    <name evidence="3" type="ORF">GA424_10025</name>
    <name evidence="2" type="ORF">GA574_07785</name>
    <name evidence="4" type="ORF">GAZ26_03855</name>
    <name evidence="9" type="ORF">SAMN04487924_13514</name>
    <name evidence="10" type="ORF">SAMN05216250_10214</name>
</gene>
<keyword evidence="1" id="KW-1133">Transmembrane helix</keyword>
<proteinExistence type="predicted"/>
<dbReference type="AlphaFoldDB" id="A0A1I4PAU2"/>
<feature type="transmembrane region" description="Helical" evidence="1">
    <location>
        <begin position="44"/>
        <end position="70"/>
    </location>
</feature>
<dbReference type="Proteomes" id="UP000183766">
    <property type="component" value="Unassembled WGS sequence"/>
</dbReference>
<dbReference type="RefSeq" id="WP_008024769.1">
    <property type="nucleotide sequence ID" value="NZ_AP031409.1"/>
</dbReference>
<dbReference type="EMBL" id="QRYV01000030">
    <property type="protein sequence ID" value="RGV14011.1"/>
    <property type="molecule type" value="Genomic_DNA"/>
</dbReference>
<dbReference type="Proteomes" id="UP000284417">
    <property type="component" value="Unassembled WGS sequence"/>
</dbReference>
<dbReference type="EMBL" id="WDES01000010">
    <property type="protein sequence ID" value="KAB6088936.1"/>
    <property type="molecule type" value="Genomic_DNA"/>
</dbReference>
<dbReference type="Proteomes" id="UP000435059">
    <property type="component" value="Unassembled WGS sequence"/>
</dbReference>
<evidence type="ECO:0000256" key="1">
    <source>
        <dbReference type="SAM" id="Phobius"/>
    </source>
</evidence>
<keyword evidence="1" id="KW-0812">Transmembrane</keyword>
<name>A0A1I4PAU2_9BACE</name>
<dbReference type="EMBL" id="FNRP01000035">
    <property type="protein sequence ID" value="SEB12827.1"/>
    <property type="molecule type" value="Genomic_DNA"/>
</dbReference>
<reference evidence="13 14" key="2">
    <citation type="submission" date="2018-08" db="EMBL/GenBank/DDBJ databases">
        <title>A genome reference for cultivated species of the human gut microbiota.</title>
        <authorList>
            <person name="Zou Y."/>
            <person name="Xue W."/>
            <person name="Luo G."/>
        </authorList>
    </citation>
    <scope>NUCLEOTIDE SEQUENCE [LARGE SCALE GENOMIC DNA]</scope>
    <source>
        <strain evidence="6 14">AF14-7</strain>
        <strain evidence="8 15">AF39-6AC</strain>
        <strain evidence="7 16">AF46-11NS</strain>
        <strain evidence="5 13">TF10-34</strain>
    </source>
</reference>
<dbReference type="Proteomes" id="UP000283369">
    <property type="component" value="Unassembled WGS sequence"/>
</dbReference>
<dbReference type="Proteomes" id="UP000261210">
    <property type="component" value="Unassembled WGS sequence"/>
</dbReference>